<feature type="signal peptide" evidence="9">
    <location>
        <begin position="1"/>
        <end position="29"/>
    </location>
</feature>
<sequence length="614" mass="67521">MSERKRKVTAVLSLAALLAAALALRLAHADYGLPFVWNLDERTHFVNRAIPMFAGNFDPGYYQNPAAFTYLSYLSLRVLYGLFGFAFSLDWGSVPRQFSRNPTEIWLTARALAALLSVSSVALLWAFATRAFGRTVGLCAAAVLAFSFLVVSYGRIAVTDSGALIGSAAATGAALLWLKERRRWWLLVAGLAVGAACAFKYTAGLLVVPVLLASLSVRGQRIRGARTAFAGLALGALLFAAFNPFLILHFDRAWQELREQAAVAGLARKAGQDQAPLPYYLDSLGWGFGVLPALSAAVGAVVLGRRDRRMLAVTAVFPLLLLAWLALQSRAFGRWLMPAYPQLALLAGIGVAAVGAALGRAIATVGDRSGGERRRATVGIATTALVLAVALWQPLRADLHQLAVLGRADTRQQLRDWIVNSGRLELRAVIEPAVPERWYVLDPKGVPPPWLGRCRGPRAWGHDGWLVTLPNYRRCERGKPALTTRPDGALAATNYYRALFPRLIDDYRFYGYCTVITMSLVRDRARAASSAARAYYERLARESTLVKRFSPYRRGAQPVPFHFDHSYLYYPRAFERPGPEIEVRRLHNCVQRRGQPIVRLPIAPDDRPAPGDEV</sequence>
<comment type="subcellular location">
    <subcellularLocation>
        <location evidence="1">Cell membrane</location>
        <topology evidence="1">Multi-pass membrane protein</topology>
    </subcellularLocation>
</comment>
<feature type="chain" id="PRO_5013541133" evidence="9">
    <location>
        <begin position="30"/>
        <end position="614"/>
    </location>
</feature>
<evidence type="ECO:0000256" key="6">
    <source>
        <dbReference type="ARBA" id="ARBA00022989"/>
    </source>
</evidence>
<feature type="transmembrane region" description="Helical" evidence="8">
    <location>
        <begin position="339"/>
        <end position="363"/>
    </location>
</feature>
<feature type="transmembrane region" description="Helical" evidence="8">
    <location>
        <begin position="229"/>
        <end position="250"/>
    </location>
</feature>
<keyword evidence="6 8" id="KW-1133">Transmembrane helix</keyword>
<name>A0A1H6FY31_THEAL</name>
<dbReference type="AlphaFoldDB" id="A0A1H6FY31"/>
<keyword evidence="5 8" id="KW-0812">Transmembrane</keyword>
<evidence type="ECO:0000313" key="12">
    <source>
        <dbReference type="Proteomes" id="UP000222056"/>
    </source>
</evidence>
<dbReference type="PANTHER" id="PTHR33908:SF11">
    <property type="entry name" value="MEMBRANE PROTEIN"/>
    <property type="match status" value="1"/>
</dbReference>
<feature type="transmembrane region" description="Helical" evidence="8">
    <location>
        <begin position="67"/>
        <end position="87"/>
    </location>
</feature>
<dbReference type="RefSeq" id="WP_093118426.1">
    <property type="nucleotide sequence ID" value="NZ_FNWJ01000002.1"/>
</dbReference>
<dbReference type="Pfam" id="PF13231">
    <property type="entry name" value="PMT_2"/>
    <property type="match status" value="1"/>
</dbReference>
<evidence type="ECO:0000256" key="2">
    <source>
        <dbReference type="ARBA" id="ARBA00022475"/>
    </source>
</evidence>
<evidence type="ECO:0000259" key="10">
    <source>
        <dbReference type="Pfam" id="PF13231"/>
    </source>
</evidence>
<dbReference type="GO" id="GO:0005886">
    <property type="term" value="C:plasma membrane"/>
    <property type="evidence" value="ECO:0007669"/>
    <property type="project" value="UniProtKB-SubCell"/>
</dbReference>
<dbReference type="Proteomes" id="UP000222056">
    <property type="component" value="Unassembled WGS sequence"/>
</dbReference>
<feature type="transmembrane region" description="Helical" evidence="8">
    <location>
        <begin position="184"/>
        <end position="217"/>
    </location>
</feature>
<feature type="transmembrane region" description="Helical" evidence="8">
    <location>
        <begin position="134"/>
        <end position="154"/>
    </location>
</feature>
<keyword evidence="7 8" id="KW-0472">Membrane</keyword>
<dbReference type="EMBL" id="FNWJ01000002">
    <property type="protein sequence ID" value="SEH15200.1"/>
    <property type="molecule type" value="Genomic_DNA"/>
</dbReference>
<feature type="transmembrane region" description="Helical" evidence="8">
    <location>
        <begin position="107"/>
        <end position="128"/>
    </location>
</feature>
<evidence type="ECO:0000256" key="3">
    <source>
        <dbReference type="ARBA" id="ARBA00022676"/>
    </source>
</evidence>
<gene>
    <name evidence="11" type="ORF">SAMN02745716_1873</name>
</gene>
<feature type="transmembrane region" description="Helical" evidence="8">
    <location>
        <begin position="375"/>
        <end position="395"/>
    </location>
</feature>
<reference evidence="12" key="1">
    <citation type="submission" date="2016-10" db="EMBL/GenBank/DDBJ databases">
        <authorList>
            <person name="Varghese N."/>
            <person name="Submissions S."/>
        </authorList>
    </citation>
    <scope>NUCLEOTIDE SEQUENCE [LARGE SCALE GENOMIC DNA]</scope>
    <source>
        <strain evidence="12">ATCC 35263</strain>
    </source>
</reference>
<evidence type="ECO:0000256" key="8">
    <source>
        <dbReference type="SAM" id="Phobius"/>
    </source>
</evidence>
<keyword evidence="2" id="KW-1003">Cell membrane</keyword>
<proteinExistence type="predicted"/>
<accession>A0A1H6FY31</accession>
<evidence type="ECO:0000256" key="7">
    <source>
        <dbReference type="ARBA" id="ARBA00023136"/>
    </source>
</evidence>
<dbReference type="GO" id="GO:0009103">
    <property type="term" value="P:lipopolysaccharide biosynthetic process"/>
    <property type="evidence" value="ECO:0007669"/>
    <property type="project" value="UniProtKB-ARBA"/>
</dbReference>
<keyword evidence="12" id="KW-1185">Reference proteome</keyword>
<dbReference type="PANTHER" id="PTHR33908">
    <property type="entry name" value="MANNOSYLTRANSFERASE YKCB-RELATED"/>
    <property type="match status" value="1"/>
</dbReference>
<feature type="transmembrane region" description="Helical" evidence="8">
    <location>
        <begin position="161"/>
        <end position="178"/>
    </location>
</feature>
<evidence type="ECO:0000313" key="11">
    <source>
        <dbReference type="EMBL" id="SEH15200.1"/>
    </source>
</evidence>
<feature type="domain" description="Glycosyltransferase RgtA/B/C/D-like" evidence="10">
    <location>
        <begin position="109"/>
        <end position="240"/>
    </location>
</feature>
<dbReference type="GO" id="GO:0016763">
    <property type="term" value="F:pentosyltransferase activity"/>
    <property type="evidence" value="ECO:0007669"/>
    <property type="project" value="TreeGrafter"/>
</dbReference>
<dbReference type="InterPro" id="IPR050297">
    <property type="entry name" value="LipidA_mod_glycosyltrf_83"/>
</dbReference>
<feature type="transmembrane region" description="Helical" evidence="8">
    <location>
        <begin position="310"/>
        <end position="327"/>
    </location>
</feature>
<dbReference type="OrthoDB" id="5240656at2"/>
<feature type="transmembrane region" description="Helical" evidence="8">
    <location>
        <begin position="284"/>
        <end position="303"/>
    </location>
</feature>
<evidence type="ECO:0000256" key="4">
    <source>
        <dbReference type="ARBA" id="ARBA00022679"/>
    </source>
</evidence>
<keyword evidence="9" id="KW-0732">Signal</keyword>
<dbReference type="InterPro" id="IPR038731">
    <property type="entry name" value="RgtA/B/C-like"/>
</dbReference>
<evidence type="ECO:0000256" key="5">
    <source>
        <dbReference type="ARBA" id="ARBA00022692"/>
    </source>
</evidence>
<dbReference type="STRING" id="29539.SAMN02745716_1873"/>
<keyword evidence="3 11" id="KW-0328">Glycosyltransferase</keyword>
<organism evidence="11 12">
    <name type="scientific">Thermoleophilum album</name>
    <dbReference type="NCBI Taxonomy" id="29539"/>
    <lineage>
        <taxon>Bacteria</taxon>
        <taxon>Bacillati</taxon>
        <taxon>Actinomycetota</taxon>
        <taxon>Thermoleophilia</taxon>
        <taxon>Thermoleophilales</taxon>
        <taxon>Thermoleophilaceae</taxon>
        <taxon>Thermoleophilum</taxon>
    </lineage>
</organism>
<protein>
    <submittedName>
        <fullName evidence="11">Dolichyl-phosphate-mannose-protein mannosyltransferase</fullName>
    </submittedName>
</protein>
<keyword evidence="4 11" id="KW-0808">Transferase</keyword>
<evidence type="ECO:0000256" key="1">
    <source>
        <dbReference type="ARBA" id="ARBA00004651"/>
    </source>
</evidence>
<evidence type="ECO:0000256" key="9">
    <source>
        <dbReference type="SAM" id="SignalP"/>
    </source>
</evidence>